<evidence type="ECO:0000256" key="3">
    <source>
        <dbReference type="ARBA" id="ARBA00022692"/>
    </source>
</evidence>
<evidence type="ECO:0000256" key="1">
    <source>
        <dbReference type="ARBA" id="ARBA00004251"/>
    </source>
</evidence>
<dbReference type="SMART" id="SM00409">
    <property type="entry name" value="IG"/>
    <property type="match status" value="1"/>
</dbReference>
<evidence type="ECO:0000256" key="4">
    <source>
        <dbReference type="ARBA" id="ARBA00022729"/>
    </source>
</evidence>
<evidence type="ECO:0000313" key="14">
    <source>
        <dbReference type="RefSeq" id="XP_012809284.2"/>
    </source>
</evidence>
<evidence type="ECO:0000313" key="15">
    <source>
        <dbReference type="Xenbase" id="XB-GENE-29079811"/>
    </source>
</evidence>
<dbReference type="PANTHER" id="PTHR25466">
    <property type="entry name" value="T-LYMPHOCYTE ACTIVATION ANTIGEN"/>
    <property type="match status" value="1"/>
</dbReference>
<sequence length="236" mass="26706">MVKYFLPPFTRSRRGTCYSVLLVTHPAQLLLPGNEYSILVGKTPEWEAAASISCPEHKGAVSAVSGGTARLPCNFSPPVGPPAQEAKVAWQKQEDEEEVVVHFQNGRENGDFQHRRYHNRTYIQQDWFQLGDVGMELRNVRGGDNGIYVCWVTLLPLRPDSQHRCCEVALTVMAAFVTEPEPEPVALSPQWNHVIAWIMFIVTVSLLLFLPICWVFSNTCVRTLPPLVQPLMHHRY</sequence>
<accession>A0A8J0SCS3</accession>
<keyword evidence="3 11" id="KW-0812">Transmembrane</keyword>
<dbReference type="SMART" id="SM00406">
    <property type="entry name" value="IGv"/>
    <property type="match status" value="1"/>
</dbReference>
<dbReference type="InterPro" id="IPR051713">
    <property type="entry name" value="T-cell_Activation_Regulation"/>
</dbReference>
<dbReference type="InterPro" id="IPR036179">
    <property type="entry name" value="Ig-like_dom_sf"/>
</dbReference>
<keyword evidence="6 11" id="KW-0472">Membrane</keyword>
<evidence type="ECO:0000313" key="13">
    <source>
        <dbReference type="Proteomes" id="UP000008143"/>
    </source>
</evidence>
<keyword evidence="4" id="KW-0732">Signal</keyword>
<dbReference type="PANTHER" id="PTHR25466:SF14">
    <property type="entry name" value="BUTYROPHILIN SUBFAMILY 2 MEMBER A2-LIKE-RELATED"/>
    <property type="match status" value="1"/>
</dbReference>
<dbReference type="RefSeq" id="XP_012809284.2">
    <property type="nucleotide sequence ID" value="XM_012953830.3"/>
</dbReference>
<feature type="domain" description="Ig-like" evidence="12">
    <location>
        <begin position="44"/>
        <end position="153"/>
    </location>
</feature>
<dbReference type="OrthoDB" id="9906803at2759"/>
<evidence type="ECO:0000256" key="6">
    <source>
        <dbReference type="ARBA" id="ARBA00023136"/>
    </source>
</evidence>
<dbReference type="AlphaFoldDB" id="A0A8J0SCS3"/>
<dbReference type="PROSITE" id="PS50835">
    <property type="entry name" value="IG_LIKE"/>
    <property type="match status" value="1"/>
</dbReference>
<keyword evidence="5 11" id="KW-1133">Transmembrane helix</keyword>
<keyword evidence="2" id="KW-1003">Cell membrane</keyword>
<proteinExistence type="predicted"/>
<dbReference type="Xenbase" id="XB-GENE-29079811">
    <property type="gene designation" value="LOC100489603"/>
</dbReference>
<dbReference type="SUPFAM" id="SSF48726">
    <property type="entry name" value="Immunoglobulin"/>
    <property type="match status" value="1"/>
</dbReference>
<protein>
    <submittedName>
        <fullName evidence="14">Uncharacterized protein LOC100489603 isoform X1</fullName>
    </submittedName>
</protein>
<evidence type="ECO:0000256" key="2">
    <source>
        <dbReference type="ARBA" id="ARBA00022475"/>
    </source>
</evidence>
<evidence type="ECO:0000256" key="5">
    <source>
        <dbReference type="ARBA" id="ARBA00022989"/>
    </source>
</evidence>
<keyword evidence="9" id="KW-0325">Glycoprotein</keyword>
<dbReference type="OMA" id="FMFLPYF"/>
<dbReference type="InterPro" id="IPR007110">
    <property type="entry name" value="Ig-like_dom"/>
</dbReference>
<dbReference type="InterPro" id="IPR013783">
    <property type="entry name" value="Ig-like_fold"/>
</dbReference>
<keyword evidence="8" id="KW-0675">Receptor</keyword>
<dbReference type="GO" id="GO:0005886">
    <property type="term" value="C:plasma membrane"/>
    <property type="evidence" value="ECO:0007669"/>
    <property type="project" value="UniProtKB-SubCell"/>
</dbReference>
<comment type="subcellular location">
    <subcellularLocation>
        <location evidence="1">Cell membrane</location>
        <topology evidence="1">Single-pass type I membrane protein</topology>
    </subcellularLocation>
</comment>
<keyword evidence="7" id="KW-1015">Disulfide bond</keyword>
<feature type="transmembrane region" description="Helical" evidence="11">
    <location>
        <begin position="194"/>
        <end position="216"/>
    </location>
</feature>
<dbReference type="InterPro" id="IPR013106">
    <property type="entry name" value="Ig_V-set"/>
</dbReference>
<evidence type="ECO:0000259" key="12">
    <source>
        <dbReference type="PROSITE" id="PS50835"/>
    </source>
</evidence>
<name>A0A8J0SCS3_XENTR</name>
<dbReference type="AGR" id="Xenbase:XB-GENE-29079811"/>
<evidence type="ECO:0000256" key="11">
    <source>
        <dbReference type="SAM" id="Phobius"/>
    </source>
</evidence>
<reference evidence="14" key="1">
    <citation type="submission" date="2025-08" db="UniProtKB">
        <authorList>
            <consortium name="RefSeq"/>
        </authorList>
    </citation>
    <scope>IDENTIFICATION</scope>
    <source>
        <strain evidence="14">Nigerian</strain>
        <tissue evidence="14">Liver and blood</tissue>
    </source>
</reference>
<keyword evidence="13" id="KW-1185">Reference proteome</keyword>
<evidence type="ECO:0000256" key="9">
    <source>
        <dbReference type="ARBA" id="ARBA00023180"/>
    </source>
</evidence>
<keyword evidence="10" id="KW-0393">Immunoglobulin domain</keyword>
<dbReference type="Proteomes" id="UP000008143">
    <property type="component" value="Chromosome 3"/>
</dbReference>
<gene>
    <name evidence="14 15" type="primary">LOC100489603</name>
</gene>
<evidence type="ECO:0000256" key="10">
    <source>
        <dbReference type="ARBA" id="ARBA00023319"/>
    </source>
</evidence>
<dbReference type="InterPro" id="IPR003599">
    <property type="entry name" value="Ig_sub"/>
</dbReference>
<evidence type="ECO:0000256" key="7">
    <source>
        <dbReference type="ARBA" id="ARBA00023157"/>
    </source>
</evidence>
<dbReference type="Pfam" id="PF07686">
    <property type="entry name" value="V-set"/>
    <property type="match status" value="1"/>
</dbReference>
<evidence type="ECO:0000256" key="8">
    <source>
        <dbReference type="ARBA" id="ARBA00023170"/>
    </source>
</evidence>
<dbReference type="Gene3D" id="2.60.40.10">
    <property type="entry name" value="Immunoglobulins"/>
    <property type="match status" value="1"/>
</dbReference>
<dbReference type="GeneID" id="100489603"/>
<organism evidence="13 14">
    <name type="scientific">Xenopus tropicalis</name>
    <name type="common">Western clawed frog</name>
    <name type="synonym">Silurana tropicalis</name>
    <dbReference type="NCBI Taxonomy" id="8364"/>
    <lineage>
        <taxon>Eukaryota</taxon>
        <taxon>Metazoa</taxon>
        <taxon>Chordata</taxon>
        <taxon>Craniata</taxon>
        <taxon>Vertebrata</taxon>
        <taxon>Euteleostomi</taxon>
        <taxon>Amphibia</taxon>
        <taxon>Batrachia</taxon>
        <taxon>Anura</taxon>
        <taxon>Pipoidea</taxon>
        <taxon>Pipidae</taxon>
        <taxon>Xenopodinae</taxon>
        <taxon>Xenopus</taxon>
        <taxon>Silurana</taxon>
    </lineage>
</organism>